<feature type="transmembrane region" description="Helical" evidence="6">
    <location>
        <begin position="160"/>
        <end position="180"/>
    </location>
</feature>
<evidence type="ECO:0000256" key="4">
    <source>
        <dbReference type="ARBA" id="ARBA00022989"/>
    </source>
</evidence>
<feature type="transmembrane region" description="Helical" evidence="6">
    <location>
        <begin position="295"/>
        <end position="318"/>
    </location>
</feature>
<feature type="transmembrane region" description="Helical" evidence="6">
    <location>
        <begin position="266"/>
        <end position="289"/>
    </location>
</feature>
<dbReference type="Proteomes" id="UP000279336">
    <property type="component" value="Unassembled WGS sequence"/>
</dbReference>
<dbReference type="CDD" id="cd17324">
    <property type="entry name" value="MFS_NepI_like"/>
    <property type="match status" value="1"/>
</dbReference>
<dbReference type="EMBL" id="RCIW01000007">
    <property type="protein sequence ID" value="RLP10730.1"/>
    <property type="molecule type" value="Genomic_DNA"/>
</dbReference>
<dbReference type="AlphaFoldDB" id="A0A8B3GG95"/>
<feature type="transmembrane region" description="Helical" evidence="6">
    <location>
        <begin position="339"/>
        <end position="356"/>
    </location>
</feature>
<dbReference type="InterPro" id="IPR011701">
    <property type="entry name" value="MFS"/>
</dbReference>
<sequence length="399" mass="41082">MSNSMKILLLTLACFATSISEFAIVGILDIVAADLSVSVSAAGQLLTAFALSGGIGVPLTVMALSRFDRRTIMVISLALVAVGCGFVSIANSLALMMVARVFMAIGCGIFAVTSFAAAPGLARPGHETSAIATVTLGFNGALVLGLPIGRFLTEVLPWTAVFWFVGITSALLIPAVWAIVPPSRTAESRPVPLAHQLALLRRPRVLFTFGITLFWTSGYAMMYSYITPYLQESTALAAAVLSGVLLAYGLATLVGNKLGGALADRFGIRNVIVPAIGAQAVMLVAMFALDGPARLIVAGVIVWGIFSWIPSPIINMAVIQAAPDASDVMLSLNNSFTQLAYAIGSGVGGAIIALGSTRNLCLAAIVLVAIGAAATIMATREERTPGTSSAAAEAVPVAV</sequence>
<keyword evidence="2" id="KW-1003">Cell membrane</keyword>
<evidence type="ECO:0000256" key="5">
    <source>
        <dbReference type="ARBA" id="ARBA00023136"/>
    </source>
</evidence>
<feature type="transmembrane region" description="Helical" evidence="6">
    <location>
        <begin position="205"/>
        <end position="223"/>
    </location>
</feature>
<name>A0A8B3GG95_9ACTN</name>
<keyword evidence="4 6" id="KW-1133">Transmembrane helix</keyword>
<dbReference type="PANTHER" id="PTHR43124:SF3">
    <property type="entry name" value="CHLORAMPHENICOL EFFLUX PUMP RV0191"/>
    <property type="match status" value="1"/>
</dbReference>
<protein>
    <submittedName>
        <fullName evidence="8">MFS transporter</fullName>
    </submittedName>
</protein>
<dbReference type="RefSeq" id="WP_121588088.1">
    <property type="nucleotide sequence ID" value="NZ_RCIW01000007.1"/>
</dbReference>
<feature type="transmembrane region" description="Helical" evidence="6">
    <location>
        <begin position="130"/>
        <end position="148"/>
    </location>
</feature>
<evidence type="ECO:0000256" key="2">
    <source>
        <dbReference type="ARBA" id="ARBA00022475"/>
    </source>
</evidence>
<dbReference type="GO" id="GO:0022857">
    <property type="term" value="F:transmembrane transporter activity"/>
    <property type="evidence" value="ECO:0007669"/>
    <property type="project" value="InterPro"/>
</dbReference>
<feature type="domain" description="Major facilitator superfamily (MFS) profile" evidence="7">
    <location>
        <begin position="6"/>
        <end position="383"/>
    </location>
</feature>
<organism evidence="8 9">
    <name type="scientific">Propionibacterium australiense</name>
    <dbReference type="NCBI Taxonomy" id="119981"/>
    <lineage>
        <taxon>Bacteria</taxon>
        <taxon>Bacillati</taxon>
        <taxon>Actinomycetota</taxon>
        <taxon>Actinomycetes</taxon>
        <taxon>Propionibacteriales</taxon>
        <taxon>Propionibacteriaceae</taxon>
        <taxon>Propionibacterium</taxon>
    </lineage>
</organism>
<feature type="transmembrane region" description="Helical" evidence="6">
    <location>
        <begin position="235"/>
        <end position="254"/>
    </location>
</feature>
<dbReference type="SUPFAM" id="SSF103473">
    <property type="entry name" value="MFS general substrate transporter"/>
    <property type="match status" value="1"/>
</dbReference>
<comment type="caution">
    <text evidence="8">The sequence shown here is derived from an EMBL/GenBank/DDBJ whole genome shotgun (WGS) entry which is preliminary data.</text>
</comment>
<dbReference type="InterPro" id="IPR020846">
    <property type="entry name" value="MFS_dom"/>
</dbReference>
<keyword evidence="5 6" id="KW-0472">Membrane</keyword>
<evidence type="ECO:0000259" key="7">
    <source>
        <dbReference type="PROSITE" id="PS50850"/>
    </source>
</evidence>
<dbReference type="PANTHER" id="PTHR43124">
    <property type="entry name" value="PURINE EFFLUX PUMP PBUE"/>
    <property type="match status" value="1"/>
</dbReference>
<comment type="subcellular location">
    <subcellularLocation>
        <location evidence="1">Cell membrane</location>
        <topology evidence="1">Multi-pass membrane protein</topology>
    </subcellularLocation>
</comment>
<evidence type="ECO:0000256" key="1">
    <source>
        <dbReference type="ARBA" id="ARBA00004651"/>
    </source>
</evidence>
<dbReference type="PROSITE" id="PS50850">
    <property type="entry name" value="MFS"/>
    <property type="match status" value="1"/>
</dbReference>
<dbReference type="InterPro" id="IPR036259">
    <property type="entry name" value="MFS_trans_sf"/>
</dbReference>
<dbReference type="Pfam" id="PF07690">
    <property type="entry name" value="MFS_1"/>
    <property type="match status" value="1"/>
</dbReference>
<reference evidence="8 9" key="1">
    <citation type="submission" date="2018-10" db="EMBL/GenBank/DDBJ databases">
        <title>Propionibacterium australiense Genome Sequencing and Assembly.</title>
        <authorList>
            <person name="Bernier A.-M."/>
            <person name="Bernard K."/>
        </authorList>
    </citation>
    <scope>NUCLEOTIDE SEQUENCE [LARGE SCALE GENOMIC DNA]</scope>
    <source>
        <strain evidence="8 9">NML98A078</strain>
    </source>
</reference>
<keyword evidence="3 6" id="KW-0812">Transmembrane</keyword>
<evidence type="ECO:0000256" key="6">
    <source>
        <dbReference type="SAM" id="Phobius"/>
    </source>
</evidence>
<accession>A0A8B3GG95</accession>
<evidence type="ECO:0000256" key="3">
    <source>
        <dbReference type="ARBA" id="ARBA00022692"/>
    </source>
</evidence>
<feature type="transmembrane region" description="Helical" evidence="6">
    <location>
        <begin position="97"/>
        <end position="118"/>
    </location>
</feature>
<dbReference type="OrthoDB" id="2810795at2"/>
<evidence type="ECO:0000313" key="8">
    <source>
        <dbReference type="EMBL" id="RLP10730.1"/>
    </source>
</evidence>
<gene>
    <name evidence="8" type="ORF">D7U36_05435</name>
</gene>
<evidence type="ECO:0000313" key="9">
    <source>
        <dbReference type="Proteomes" id="UP000279336"/>
    </source>
</evidence>
<feature type="transmembrane region" description="Helical" evidence="6">
    <location>
        <begin position="71"/>
        <end position="91"/>
    </location>
</feature>
<proteinExistence type="predicted"/>
<dbReference type="GO" id="GO:0005886">
    <property type="term" value="C:plasma membrane"/>
    <property type="evidence" value="ECO:0007669"/>
    <property type="project" value="UniProtKB-SubCell"/>
</dbReference>
<dbReference type="Gene3D" id="1.20.1250.20">
    <property type="entry name" value="MFS general substrate transporter like domains"/>
    <property type="match status" value="1"/>
</dbReference>
<dbReference type="InterPro" id="IPR050189">
    <property type="entry name" value="MFS_Efflux_Transporters"/>
</dbReference>
<feature type="transmembrane region" description="Helical" evidence="6">
    <location>
        <begin position="362"/>
        <end position="379"/>
    </location>
</feature>
<feature type="transmembrane region" description="Helical" evidence="6">
    <location>
        <begin position="46"/>
        <end position="64"/>
    </location>
</feature>